<sequence length="93" mass="10734">MNTEDEAKQYLIDYFIQANKLNQTIAALNQLREQDQPDQEKLSKKVKEYGKILDKLNSGKEKMDNSLKDLGFDQSLANFSQEDLNKLAKILEP</sequence>
<dbReference type="EMBL" id="JQCN01000045">
    <property type="protein sequence ID" value="KRN98519.1"/>
    <property type="molecule type" value="Genomic_DNA"/>
</dbReference>
<comment type="caution">
    <text evidence="1">The sequence shown here is derived from an EMBL/GenBank/DDBJ whole genome shotgun (WGS) entry which is preliminary data.</text>
</comment>
<keyword evidence="2" id="KW-1185">Reference proteome</keyword>
<evidence type="ECO:0000313" key="2">
    <source>
        <dbReference type="Proteomes" id="UP000051886"/>
    </source>
</evidence>
<accession>A0A0R2LI20</accession>
<dbReference type="STRING" id="449659.IV66_GL001850"/>
<proteinExistence type="predicted"/>
<gene>
    <name evidence="1" type="ORF">IV66_GL001850</name>
</gene>
<evidence type="ECO:0000313" key="1">
    <source>
        <dbReference type="EMBL" id="KRN98519.1"/>
    </source>
</evidence>
<dbReference type="PATRIC" id="fig|449659.4.peg.1897"/>
<dbReference type="RefSeq" id="WP_017868413.1">
    <property type="nucleotide sequence ID" value="NZ_BJYB01000016.1"/>
</dbReference>
<reference evidence="1 2" key="1">
    <citation type="journal article" date="2015" name="Genome Announc.">
        <title>Expanding the biotechnology potential of lactobacilli through comparative genomics of 213 strains and associated genera.</title>
        <authorList>
            <person name="Sun Z."/>
            <person name="Harris H.M."/>
            <person name="McCann A."/>
            <person name="Guo C."/>
            <person name="Argimon S."/>
            <person name="Zhang W."/>
            <person name="Yang X."/>
            <person name="Jeffery I.B."/>
            <person name="Cooney J.C."/>
            <person name="Kagawa T.F."/>
            <person name="Liu W."/>
            <person name="Song Y."/>
            <person name="Salvetti E."/>
            <person name="Wrobel A."/>
            <person name="Rasinkangas P."/>
            <person name="Parkhill J."/>
            <person name="Rea M.C."/>
            <person name="O'Sullivan O."/>
            <person name="Ritari J."/>
            <person name="Douillard F.P."/>
            <person name="Paul Ross R."/>
            <person name="Yang R."/>
            <person name="Briner A.E."/>
            <person name="Felis G.E."/>
            <person name="de Vos W.M."/>
            <person name="Barrangou R."/>
            <person name="Klaenhammer T.R."/>
            <person name="Caufield P.W."/>
            <person name="Cui Y."/>
            <person name="Zhang H."/>
            <person name="O'Toole P.W."/>
        </authorList>
    </citation>
    <scope>NUCLEOTIDE SEQUENCE [LARGE SCALE GENOMIC DNA]</scope>
    <source>
        <strain evidence="1 2">NBRC 103219</strain>
    </source>
</reference>
<organism evidence="1 2">
    <name type="scientific">Ligilactobacillus pobuzihii</name>
    <dbReference type="NCBI Taxonomy" id="449659"/>
    <lineage>
        <taxon>Bacteria</taxon>
        <taxon>Bacillati</taxon>
        <taxon>Bacillota</taxon>
        <taxon>Bacilli</taxon>
        <taxon>Lactobacillales</taxon>
        <taxon>Lactobacillaceae</taxon>
        <taxon>Ligilactobacillus</taxon>
    </lineage>
</organism>
<dbReference type="OrthoDB" id="2328647at2"/>
<protein>
    <submittedName>
        <fullName evidence="1">Uncharacterized protein</fullName>
    </submittedName>
</protein>
<name>A0A0R2LI20_9LACO</name>
<dbReference type="AlphaFoldDB" id="A0A0R2LI20"/>
<dbReference type="Proteomes" id="UP000051886">
    <property type="component" value="Unassembled WGS sequence"/>
</dbReference>